<proteinExistence type="predicted"/>
<protein>
    <submittedName>
        <fullName evidence="2">Uncharacterized protein</fullName>
    </submittedName>
</protein>
<evidence type="ECO:0000313" key="2">
    <source>
        <dbReference type="EMBL" id="KAK0557234.1"/>
    </source>
</evidence>
<dbReference type="InterPro" id="IPR028938">
    <property type="entry name" value="Rsf1-like"/>
</dbReference>
<feature type="compositionally biased region" description="Basic and acidic residues" evidence="1">
    <location>
        <begin position="778"/>
        <end position="838"/>
    </location>
</feature>
<feature type="compositionally biased region" description="Low complexity" evidence="1">
    <location>
        <begin position="483"/>
        <end position="492"/>
    </location>
</feature>
<feature type="compositionally biased region" description="Basic and acidic residues" evidence="1">
    <location>
        <begin position="157"/>
        <end position="166"/>
    </location>
</feature>
<feature type="compositionally biased region" description="Basic and acidic residues" evidence="1">
    <location>
        <begin position="640"/>
        <end position="649"/>
    </location>
</feature>
<feature type="region of interest" description="Disordered" evidence="1">
    <location>
        <begin position="772"/>
        <end position="838"/>
    </location>
</feature>
<feature type="compositionally biased region" description="Low complexity" evidence="1">
    <location>
        <begin position="930"/>
        <end position="968"/>
    </location>
</feature>
<feature type="region of interest" description="Disordered" evidence="1">
    <location>
        <begin position="216"/>
        <end position="235"/>
    </location>
</feature>
<dbReference type="PANTHER" id="PTHR14296:SF3">
    <property type="entry name" value="DIKAR, ISOFORM F"/>
    <property type="match status" value="1"/>
</dbReference>
<evidence type="ECO:0000256" key="1">
    <source>
        <dbReference type="SAM" id="MobiDB-lite"/>
    </source>
</evidence>
<feature type="region of interest" description="Disordered" evidence="1">
    <location>
        <begin position="185"/>
        <end position="208"/>
    </location>
</feature>
<keyword evidence="3" id="KW-1185">Reference proteome</keyword>
<dbReference type="PANTHER" id="PTHR14296">
    <property type="entry name" value="REMODELING AND SPACING FACTOR 1"/>
    <property type="match status" value="1"/>
</dbReference>
<feature type="compositionally biased region" description="Acidic residues" evidence="1">
    <location>
        <begin position="692"/>
        <end position="702"/>
    </location>
</feature>
<dbReference type="GO" id="GO:0006355">
    <property type="term" value="P:regulation of DNA-templated transcription"/>
    <property type="evidence" value="ECO:0007669"/>
    <property type="project" value="InterPro"/>
</dbReference>
<feature type="compositionally biased region" description="Acidic residues" evidence="1">
    <location>
        <begin position="543"/>
        <end position="553"/>
    </location>
</feature>
<evidence type="ECO:0000313" key="3">
    <source>
        <dbReference type="Proteomes" id="UP001176517"/>
    </source>
</evidence>
<feature type="region of interest" description="Disordered" evidence="1">
    <location>
        <begin position="311"/>
        <end position="706"/>
    </location>
</feature>
<name>A0AAN6JTS1_9BASI</name>
<dbReference type="AlphaFoldDB" id="A0AAN6JTS1"/>
<feature type="compositionally biased region" description="Basic residues" evidence="1">
    <location>
        <begin position="406"/>
        <end position="419"/>
    </location>
</feature>
<gene>
    <name evidence="2" type="ORF">OC846_000686</name>
</gene>
<sequence>MPARPPFKPAPSLKPAEAAAKAAVTNRTLSNLIPKVVARVPPPAPLSDTVKALRRNYKFAAVCQFLFTFGDTILVGEESDSKVHTMHTHARQSGVLQSSTLESALDGKDSSYVPKLCIRILQTLTLNRNIDTSSYIQALQAQADKRAHRYLPVSDTLKPRPPKDSDPFPTLPSLAAAVPLSRAEVKHEPVKAENPADALPSTGSSDMKLEETPVKLDGVEGSNTAPDAADQASKEVEPVPLITDITTLPAADQVDVLHTLCEWHMMDPDRLRKLLKSEDDPQSWRIEPIGWDAQDNTYYLFDDNRLWIHRARPKKPRAVQPKKQQERAKGKGKGAAKAKGKGKMKEPAQTPKKRGRPPGGGKAARQVKSNSGTPNSKKRPRSSRDVGSDDDDDFEEDSDDAEASSPKRRNTGNRARGRAPAKASPSTRGRPARKSNGRSSALDELGEDHEEQSSPSGPRKLRTRNGPPPPYAYQTGFVPAQPSRGIRASSRIRGGGVGTSGPFGDDGWQRIPEALLELDESIREEDERKKGRRRSTRMSTSKDDDDFNMEEANDAALENNAEDDDAGSKADAKVEGDGEPSSNGGQDQDVVMDEVDRAEDVNGSVPTTRQSRRSAAKLSSDRDVVSSSPMANGKAAVSSSKEESKAEGVKEEEDDGDDDDDELSELSELSDSEDAEMKEESDDESGSLTPVEEFEDDEDEYEPAAADFVEFEAICVTKAEWEAFGSRFAGSRNKNEKALHAVVNETILPRILEDFAEEERLRAIEIVMASRKRSSRIASRDSEREERERLETARREQEAKMARLQEEEDARLAKERAEAEAAAAREERIREREERLAAREREIIARMEREEAERQKAEQERELRVARRKALIASGGSDVGENSRATSQDVDTSKDETMTSAQTSVPPQPNGLDQILKAMQAQEQGSTNGPGSTASVAAPSSAALAPAPAPARAAGPAPAQALPPQASSLDQKSSAGVAPRTAAAPGPVPQIHAQPQHRIAAPSAPTSLQAGAPPAHSPSVVRAPVPAPAAPQPRTEQPYQTLHSGRPAYPTAPQGYRVAPNPGPALGHASAPKYASQASGYPVQAPDGGGHTPVVASQHPYSGAPPTAVQRPTPAPGPDHHQGAASQLQQGQRPPVTNVQVNGTAAPSQQHPHPSQGHPGS</sequence>
<feature type="compositionally biased region" description="Low complexity" evidence="1">
    <location>
        <begin position="1012"/>
        <end position="1024"/>
    </location>
</feature>
<feature type="region of interest" description="Disordered" evidence="1">
    <location>
        <begin position="872"/>
        <end position="1161"/>
    </location>
</feature>
<feature type="compositionally biased region" description="Polar residues" evidence="1">
    <location>
        <begin position="1124"/>
        <end position="1153"/>
    </location>
</feature>
<reference evidence="2" key="1">
    <citation type="journal article" date="2023" name="PhytoFront">
        <title>Draft Genome Resources of Seven Strains of Tilletia horrida, Causal Agent of Kernel Smut of Rice.</title>
        <authorList>
            <person name="Khanal S."/>
            <person name="Antony Babu S."/>
            <person name="Zhou X.G."/>
        </authorList>
    </citation>
    <scope>NUCLEOTIDE SEQUENCE</scope>
    <source>
        <strain evidence="2">TX6</strain>
    </source>
</reference>
<feature type="compositionally biased region" description="Acidic residues" evidence="1">
    <location>
        <begin position="650"/>
        <end position="685"/>
    </location>
</feature>
<feature type="compositionally biased region" description="Basic residues" evidence="1">
    <location>
        <begin position="330"/>
        <end position="342"/>
    </location>
</feature>
<comment type="caution">
    <text evidence="2">The sequence shown here is derived from an EMBL/GenBank/DDBJ whole genome shotgun (WGS) entry which is preliminary data.</text>
</comment>
<dbReference type="GO" id="GO:0031213">
    <property type="term" value="C:RSF complex"/>
    <property type="evidence" value="ECO:0007669"/>
    <property type="project" value="InterPro"/>
</dbReference>
<accession>A0AAN6JTS1</accession>
<feature type="region of interest" description="Disordered" evidence="1">
    <location>
        <begin position="150"/>
        <end position="172"/>
    </location>
</feature>
<feature type="compositionally biased region" description="Acidic residues" evidence="1">
    <location>
        <begin position="388"/>
        <end position="402"/>
    </location>
</feature>
<dbReference type="Proteomes" id="UP001176517">
    <property type="component" value="Unassembled WGS sequence"/>
</dbReference>
<feature type="compositionally biased region" description="Basic and acidic residues" evidence="1">
    <location>
        <begin position="566"/>
        <end position="576"/>
    </location>
</feature>
<dbReference type="EMBL" id="JAPDMZ010000007">
    <property type="protein sequence ID" value="KAK0557234.1"/>
    <property type="molecule type" value="Genomic_DNA"/>
</dbReference>
<organism evidence="2 3">
    <name type="scientific">Tilletia horrida</name>
    <dbReference type="NCBI Taxonomy" id="155126"/>
    <lineage>
        <taxon>Eukaryota</taxon>
        <taxon>Fungi</taxon>
        <taxon>Dikarya</taxon>
        <taxon>Basidiomycota</taxon>
        <taxon>Ustilaginomycotina</taxon>
        <taxon>Exobasidiomycetes</taxon>
        <taxon>Tilletiales</taxon>
        <taxon>Tilletiaceae</taxon>
        <taxon>Tilletia</taxon>
    </lineage>
</organism>